<protein>
    <submittedName>
        <fullName evidence="2">ATPase_AAA_core domain-containing protein</fullName>
    </submittedName>
</protein>
<dbReference type="WBParaSite" id="ACAC_0000599601-mRNA-1">
    <property type="protein sequence ID" value="ACAC_0000599601-mRNA-1"/>
    <property type="gene ID" value="ACAC_0000599601"/>
</dbReference>
<evidence type="ECO:0000313" key="1">
    <source>
        <dbReference type="Proteomes" id="UP000035642"/>
    </source>
</evidence>
<sequence>MSQNAPLSMPNAAMLFSGANGSPESLNALRNQQYLAQLARHQSELTQYSAKQMEYLDQQRRYQQSMIDHQAGAALLMQKQQQDLINEQMKQLKASYGNNDNLTNDNTVGGRVLTARAKGVKTRAPNSPKQFADDDIIANDEHLREYFKEKYGINLSSEASTLTDEERETLKALKELLSKNKEEAIERGVFKTMESLKSTCSQCIPHDIDMMRGAWTQVCQFCQSSNTYFFLDELTRG</sequence>
<dbReference type="Proteomes" id="UP000035642">
    <property type="component" value="Unassembled WGS sequence"/>
</dbReference>
<reference evidence="2" key="2">
    <citation type="submission" date="2017-02" db="UniProtKB">
        <authorList>
            <consortium name="WormBaseParasite"/>
        </authorList>
    </citation>
    <scope>IDENTIFICATION</scope>
</reference>
<reference evidence="1" key="1">
    <citation type="submission" date="2012-09" db="EMBL/GenBank/DDBJ databases">
        <authorList>
            <person name="Martin A.A."/>
        </authorList>
    </citation>
    <scope>NUCLEOTIDE SEQUENCE</scope>
</reference>
<proteinExistence type="predicted"/>
<name>A0A0K0D7F1_ANGCA</name>
<evidence type="ECO:0000313" key="2">
    <source>
        <dbReference type="WBParaSite" id="ACAC_0000599601-mRNA-1"/>
    </source>
</evidence>
<organism evidence="1 2">
    <name type="scientific">Angiostrongylus cantonensis</name>
    <name type="common">Rat lungworm</name>
    <dbReference type="NCBI Taxonomy" id="6313"/>
    <lineage>
        <taxon>Eukaryota</taxon>
        <taxon>Metazoa</taxon>
        <taxon>Ecdysozoa</taxon>
        <taxon>Nematoda</taxon>
        <taxon>Chromadorea</taxon>
        <taxon>Rhabditida</taxon>
        <taxon>Rhabditina</taxon>
        <taxon>Rhabditomorpha</taxon>
        <taxon>Strongyloidea</taxon>
        <taxon>Metastrongylidae</taxon>
        <taxon>Angiostrongylus</taxon>
    </lineage>
</organism>
<dbReference type="STRING" id="6313.A0A0K0D7F1"/>
<accession>A0A0K0D7F1</accession>
<keyword evidence="1" id="KW-1185">Reference proteome</keyword>
<dbReference type="AlphaFoldDB" id="A0A0K0D7F1"/>